<dbReference type="EMBL" id="CAJNJA010070630">
    <property type="protein sequence ID" value="CAE7901373.1"/>
    <property type="molecule type" value="Genomic_DNA"/>
</dbReference>
<proteinExistence type="predicted"/>
<gene>
    <name evidence="3" type="ORF">SNEC2469_LOCUS30353</name>
</gene>
<dbReference type="AlphaFoldDB" id="A0A813BEF6"/>
<keyword evidence="2" id="KW-1133">Transmembrane helix</keyword>
<dbReference type="Proteomes" id="UP000601435">
    <property type="component" value="Unassembled WGS sequence"/>
</dbReference>
<keyword evidence="2" id="KW-0812">Transmembrane</keyword>
<feature type="compositionally biased region" description="Basic and acidic residues" evidence="1">
    <location>
        <begin position="177"/>
        <end position="191"/>
    </location>
</feature>
<accession>A0A813BEF6</accession>
<keyword evidence="2" id="KW-0472">Membrane</keyword>
<sequence length="206" mass="22426">MECLTEDPTDDCDMAQLVGYLAGLLCGVFICSCVLSGCLFYCRWKMRTPDVGAITMRTSEGRTQDVKFQIWKAKPGASASEQDQPKVGKTTSLRSSTSSKSQGKTVVTWNVDARQTAGRSFMSTGKVKMTANAPEKEKLRKQATQMTNNPNLVAQGTLRSISSFPTMPTGSGSPSPREPEKAPSRWKERAKSLAKSLTGLSMSVRQ</sequence>
<reference evidence="3" key="1">
    <citation type="submission" date="2021-02" db="EMBL/GenBank/DDBJ databases">
        <authorList>
            <person name="Dougan E. K."/>
            <person name="Rhodes N."/>
            <person name="Thang M."/>
            <person name="Chan C."/>
        </authorList>
    </citation>
    <scope>NUCLEOTIDE SEQUENCE</scope>
</reference>
<comment type="caution">
    <text evidence="3">The sequence shown here is derived from an EMBL/GenBank/DDBJ whole genome shotgun (WGS) entry which is preliminary data.</text>
</comment>
<name>A0A813BEF6_9DINO</name>
<dbReference type="OrthoDB" id="430724at2759"/>
<feature type="region of interest" description="Disordered" evidence="1">
    <location>
        <begin position="156"/>
        <end position="206"/>
    </location>
</feature>
<protein>
    <submittedName>
        <fullName evidence="3">Uncharacterized protein</fullName>
    </submittedName>
</protein>
<feature type="compositionally biased region" description="Low complexity" evidence="1">
    <location>
        <begin position="162"/>
        <end position="175"/>
    </location>
</feature>
<feature type="transmembrane region" description="Helical" evidence="2">
    <location>
        <begin position="20"/>
        <end position="42"/>
    </location>
</feature>
<feature type="non-terminal residue" evidence="3">
    <location>
        <position position="1"/>
    </location>
</feature>
<keyword evidence="4" id="KW-1185">Reference proteome</keyword>
<evidence type="ECO:0000256" key="2">
    <source>
        <dbReference type="SAM" id="Phobius"/>
    </source>
</evidence>
<evidence type="ECO:0000256" key="1">
    <source>
        <dbReference type="SAM" id="MobiDB-lite"/>
    </source>
</evidence>
<evidence type="ECO:0000313" key="3">
    <source>
        <dbReference type="EMBL" id="CAE7901373.1"/>
    </source>
</evidence>
<feature type="region of interest" description="Disordered" evidence="1">
    <location>
        <begin position="74"/>
        <end position="101"/>
    </location>
</feature>
<organism evidence="3 4">
    <name type="scientific">Symbiodinium necroappetens</name>
    <dbReference type="NCBI Taxonomy" id="1628268"/>
    <lineage>
        <taxon>Eukaryota</taxon>
        <taxon>Sar</taxon>
        <taxon>Alveolata</taxon>
        <taxon>Dinophyceae</taxon>
        <taxon>Suessiales</taxon>
        <taxon>Symbiodiniaceae</taxon>
        <taxon>Symbiodinium</taxon>
    </lineage>
</organism>
<feature type="compositionally biased region" description="Low complexity" evidence="1">
    <location>
        <begin position="89"/>
        <end position="101"/>
    </location>
</feature>
<evidence type="ECO:0000313" key="4">
    <source>
        <dbReference type="Proteomes" id="UP000601435"/>
    </source>
</evidence>